<dbReference type="RefSeq" id="WP_319024483.1">
    <property type="nucleotide sequence ID" value="NZ_JACZFR010000009.1"/>
</dbReference>
<organism evidence="4 5">
    <name type="scientific">Microbulbifer taiwanensis</name>
    <dbReference type="NCBI Taxonomy" id="986746"/>
    <lineage>
        <taxon>Bacteria</taxon>
        <taxon>Pseudomonadati</taxon>
        <taxon>Pseudomonadota</taxon>
        <taxon>Gammaproteobacteria</taxon>
        <taxon>Cellvibrionales</taxon>
        <taxon>Microbulbiferaceae</taxon>
        <taxon>Microbulbifer</taxon>
    </lineage>
</organism>
<dbReference type="Gene3D" id="3.30.300.30">
    <property type="match status" value="1"/>
</dbReference>
<evidence type="ECO:0000259" key="2">
    <source>
        <dbReference type="Pfam" id="PF00501"/>
    </source>
</evidence>
<dbReference type="InterPro" id="IPR000873">
    <property type="entry name" value="AMP-dep_synth/lig_dom"/>
</dbReference>
<evidence type="ECO:0000313" key="5">
    <source>
        <dbReference type="Proteomes" id="UP001596425"/>
    </source>
</evidence>
<gene>
    <name evidence="4" type="ORF">ACFQBM_13075</name>
</gene>
<comment type="caution">
    <text evidence="4">The sequence shown here is derived from an EMBL/GenBank/DDBJ whole genome shotgun (WGS) entry which is preliminary data.</text>
</comment>
<dbReference type="PANTHER" id="PTHR43352">
    <property type="entry name" value="ACETYL-COA SYNTHETASE"/>
    <property type="match status" value="1"/>
</dbReference>
<name>A0ABW1YS52_9GAMM</name>
<protein>
    <submittedName>
        <fullName evidence="4">Class I adenylate-forming enzyme family protein</fullName>
    </submittedName>
</protein>
<proteinExistence type="predicted"/>
<evidence type="ECO:0000313" key="4">
    <source>
        <dbReference type="EMBL" id="MFC6634225.1"/>
    </source>
</evidence>
<dbReference type="InterPro" id="IPR045851">
    <property type="entry name" value="AMP-bd_C_sf"/>
</dbReference>
<accession>A0ABW1YS52</accession>
<keyword evidence="5" id="KW-1185">Reference proteome</keyword>
<dbReference type="InterPro" id="IPR025110">
    <property type="entry name" value="AMP-bd_C"/>
</dbReference>
<keyword evidence="1" id="KW-0436">Ligase</keyword>
<dbReference type="InterPro" id="IPR020845">
    <property type="entry name" value="AMP-binding_CS"/>
</dbReference>
<dbReference type="Gene3D" id="3.40.50.12780">
    <property type="entry name" value="N-terminal domain of ligase-like"/>
    <property type="match status" value="1"/>
</dbReference>
<evidence type="ECO:0000259" key="3">
    <source>
        <dbReference type="Pfam" id="PF13193"/>
    </source>
</evidence>
<dbReference type="PANTHER" id="PTHR43352:SF1">
    <property type="entry name" value="ANTHRANILATE--COA LIGASE"/>
    <property type="match status" value="1"/>
</dbReference>
<dbReference type="Pfam" id="PF00501">
    <property type="entry name" value="AMP-binding"/>
    <property type="match status" value="1"/>
</dbReference>
<sequence>MIPIDSSPGCVDLLIDRHVRAGRGDHTALLESGTGDRRSLSYRELQQRTLAVAQELNVRLAGSRSQQRIALVGSATLENIVYWLGAMRAGHLPFTVHPGLPLDHYEGLWEDFDPALVLADRTAAPVDAAEDMTTVEALAAAAAKGPLAEVSDLAADLDRRPALVLATSGSTGRPKLCVHSHRAFWAFERNVSRASWDIRPGDRVLASTGPFFSFGLQGLHVPLSRGATAVTLPEWQQHTDFLDVIEAESVSVFLAVPTLYHLLMSRAARPYRLEALRLSLSAGERLPPVIRERWQAWSGSQMLDSVGTTETFAPYLSEVVAAGALSEVAAGALSEVPADALSATAAGAAPEVTVTPALQRVGGFHYTETPHGGGGAFSLSISGGCLMLGYLAPASGGLLQEAVTPFDTRDLFNRDEAGLHFVSRDSERIKVAGHWVSPQELEEFLLADRRVIKAAALPLETAEGLTRLRAYVVADTRGYSSAALVNDLMKRIREQLHPRALRPDRIELVEDIATTPSGKIRRQELRALVGQPVARAGAVLAR</sequence>
<dbReference type="SUPFAM" id="SSF56801">
    <property type="entry name" value="Acetyl-CoA synthetase-like"/>
    <property type="match status" value="1"/>
</dbReference>
<reference evidence="5" key="1">
    <citation type="journal article" date="2019" name="Int. J. Syst. Evol. Microbiol.">
        <title>The Global Catalogue of Microorganisms (GCM) 10K type strain sequencing project: providing services to taxonomists for standard genome sequencing and annotation.</title>
        <authorList>
            <consortium name="The Broad Institute Genomics Platform"/>
            <consortium name="The Broad Institute Genome Sequencing Center for Infectious Disease"/>
            <person name="Wu L."/>
            <person name="Ma J."/>
        </authorList>
    </citation>
    <scope>NUCLEOTIDE SEQUENCE [LARGE SCALE GENOMIC DNA]</scope>
    <source>
        <strain evidence="5">CGMCC 1.13718</strain>
    </source>
</reference>
<dbReference type="Pfam" id="PF13193">
    <property type="entry name" value="AMP-binding_C"/>
    <property type="match status" value="1"/>
</dbReference>
<dbReference type="EMBL" id="JBHSVR010000001">
    <property type="protein sequence ID" value="MFC6634225.1"/>
    <property type="molecule type" value="Genomic_DNA"/>
</dbReference>
<dbReference type="Proteomes" id="UP001596425">
    <property type="component" value="Unassembled WGS sequence"/>
</dbReference>
<feature type="domain" description="AMP-dependent synthetase/ligase" evidence="2">
    <location>
        <begin position="21"/>
        <end position="314"/>
    </location>
</feature>
<feature type="domain" description="AMP-binding enzyme C-terminal" evidence="3">
    <location>
        <begin position="440"/>
        <end position="519"/>
    </location>
</feature>
<dbReference type="InterPro" id="IPR042099">
    <property type="entry name" value="ANL_N_sf"/>
</dbReference>
<evidence type="ECO:0000256" key="1">
    <source>
        <dbReference type="ARBA" id="ARBA00022598"/>
    </source>
</evidence>
<dbReference type="PROSITE" id="PS00455">
    <property type="entry name" value="AMP_BINDING"/>
    <property type="match status" value="1"/>
</dbReference>